<evidence type="ECO:0000313" key="2">
    <source>
        <dbReference type="Proteomes" id="UP000739411"/>
    </source>
</evidence>
<name>A0A935KCD7_9RHOO</name>
<gene>
    <name evidence="1" type="ORF">IPJ38_18855</name>
</gene>
<proteinExistence type="predicted"/>
<sequence>MPAVFSPVISRSPSFSSLSTNSGITIIRNADLHAGIASDFVTGQYINPPALAIALLARLAGFVPGPPPAPGESCCGLTLV</sequence>
<dbReference type="AlphaFoldDB" id="A0A935KCD7"/>
<organism evidence="1 2">
    <name type="scientific">Candidatus Dechloromonas phosphorivorans</name>
    <dbReference type="NCBI Taxonomy" id="2899244"/>
    <lineage>
        <taxon>Bacteria</taxon>
        <taxon>Pseudomonadati</taxon>
        <taxon>Pseudomonadota</taxon>
        <taxon>Betaproteobacteria</taxon>
        <taxon>Rhodocyclales</taxon>
        <taxon>Azonexaceae</taxon>
        <taxon>Dechloromonas</taxon>
    </lineage>
</organism>
<comment type="caution">
    <text evidence="1">The sequence shown here is derived from an EMBL/GenBank/DDBJ whole genome shotgun (WGS) entry which is preliminary data.</text>
</comment>
<reference evidence="1 2" key="1">
    <citation type="submission" date="2020-10" db="EMBL/GenBank/DDBJ databases">
        <title>Connecting structure to function with the recovery of over 1000 high-quality activated sludge metagenome-assembled genomes encoding full-length rRNA genes using long-read sequencing.</title>
        <authorList>
            <person name="Singleton C.M."/>
            <person name="Petriglieri F."/>
            <person name="Kristensen J.M."/>
            <person name="Kirkegaard R.H."/>
            <person name="Michaelsen T.Y."/>
            <person name="Andersen M.H."/>
            <person name="Karst S.M."/>
            <person name="Dueholm M.S."/>
            <person name="Nielsen P.H."/>
            <person name="Albertsen M."/>
        </authorList>
    </citation>
    <scope>NUCLEOTIDE SEQUENCE [LARGE SCALE GENOMIC DNA]</scope>
    <source>
        <strain evidence="1">EsbW_18-Q3-R4-48_BATAC.463</strain>
    </source>
</reference>
<protein>
    <submittedName>
        <fullName evidence="1">Uncharacterized protein</fullName>
    </submittedName>
</protein>
<dbReference type="EMBL" id="JADJMS010000047">
    <property type="protein sequence ID" value="MBK7416850.1"/>
    <property type="molecule type" value="Genomic_DNA"/>
</dbReference>
<accession>A0A935KCD7</accession>
<evidence type="ECO:0000313" key="1">
    <source>
        <dbReference type="EMBL" id="MBK7416850.1"/>
    </source>
</evidence>
<dbReference type="Proteomes" id="UP000739411">
    <property type="component" value="Unassembled WGS sequence"/>
</dbReference>